<dbReference type="Proteomes" id="UP000320762">
    <property type="component" value="Unassembled WGS sequence"/>
</dbReference>
<feature type="compositionally biased region" description="Acidic residues" evidence="1">
    <location>
        <begin position="312"/>
        <end position="348"/>
    </location>
</feature>
<name>A0A550CLA5_9AGAR</name>
<feature type="region of interest" description="Disordered" evidence="1">
    <location>
        <begin position="296"/>
        <end position="348"/>
    </location>
</feature>
<dbReference type="OrthoDB" id="2628807at2759"/>
<feature type="compositionally biased region" description="Low complexity" evidence="1">
    <location>
        <begin position="9"/>
        <end position="24"/>
    </location>
</feature>
<feature type="region of interest" description="Disordered" evidence="1">
    <location>
        <begin position="1"/>
        <end position="57"/>
    </location>
</feature>
<evidence type="ECO:0000313" key="3">
    <source>
        <dbReference type="Proteomes" id="UP000320762"/>
    </source>
</evidence>
<dbReference type="EMBL" id="VDMD01000005">
    <property type="protein sequence ID" value="TRM65601.1"/>
    <property type="molecule type" value="Genomic_DNA"/>
</dbReference>
<gene>
    <name evidence="2" type="ORF">BD626DRAFT_489294</name>
</gene>
<organism evidence="2 3">
    <name type="scientific">Schizophyllum amplum</name>
    <dbReference type="NCBI Taxonomy" id="97359"/>
    <lineage>
        <taxon>Eukaryota</taxon>
        <taxon>Fungi</taxon>
        <taxon>Dikarya</taxon>
        <taxon>Basidiomycota</taxon>
        <taxon>Agaricomycotina</taxon>
        <taxon>Agaricomycetes</taxon>
        <taxon>Agaricomycetidae</taxon>
        <taxon>Agaricales</taxon>
        <taxon>Schizophyllaceae</taxon>
        <taxon>Schizophyllum</taxon>
    </lineage>
</organism>
<keyword evidence="3" id="KW-1185">Reference proteome</keyword>
<accession>A0A550CLA5</accession>
<proteinExistence type="predicted"/>
<evidence type="ECO:0000256" key="1">
    <source>
        <dbReference type="SAM" id="MobiDB-lite"/>
    </source>
</evidence>
<comment type="caution">
    <text evidence="2">The sequence shown here is derived from an EMBL/GenBank/DDBJ whole genome shotgun (WGS) entry which is preliminary data.</text>
</comment>
<sequence>MPKVESTRVTRQARQRPAQPPRTAISKGKDKAVARRPAPKTVGTSKTKQQPKKSGKLNMESIFAASYAEGHVSVSPKTPEFSAAYGRLMQAWTDSVPAGQETPVYSEVYSYLPGNCRIPQGTPVAPGIPGSSRGGTTRSIVWSEDMMNEALKAEFGDVALGKNFVRQMATICDVVGGLPESNDPSIRYVPIPGRTYHIRLWTGRMDQTRAVCWNFMCNKTKQPRLRPSNLQIYAISGPARVTLKSIEEGHDFDLKKSQWAADATETFCASDGAVIDLVVNKKIVLRLQLPARPTAGPPRIKKYREYKSLPFEQEEDVEEEDEEDEEEKDNEENDSEKASEEDDEEDDE</sequence>
<dbReference type="AlphaFoldDB" id="A0A550CLA5"/>
<reference evidence="2 3" key="1">
    <citation type="journal article" date="2019" name="New Phytol.">
        <title>Comparative genomics reveals unique wood-decay strategies and fruiting body development in the Schizophyllaceae.</title>
        <authorList>
            <person name="Almasi E."/>
            <person name="Sahu N."/>
            <person name="Krizsan K."/>
            <person name="Balint B."/>
            <person name="Kovacs G.M."/>
            <person name="Kiss B."/>
            <person name="Cseklye J."/>
            <person name="Drula E."/>
            <person name="Henrissat B."/>
            <person name="Nagy I."/>
            <person name="Chovatia M."/>
            <person name="Adam C."/>
            <person name="LaButti K."/>
            <person name="Lipzen A."/>
            <person name="Riley R."/>
            <person name="Grigoriev I.V."/>
            <person name="Nagy L.G."/>
        </authorList>
    </citation>
    <scope>NUCLEOTIDE SEQUENCE [LARGE SCALE GENOMIC DNA]</scope>
    <source>
        <strain evidence="2 3">NL-1724</strain>
    </source>
</reference>
<evidence type="ECO:0000313" key="2">
    <source>
        <dbReference type="EMBL" id="TRM65601.1"/>
    </source>
</evidence>
<protein>
    <submittedName>
        <fullName evidence="2">Uncharacterized protein</fullName>
    </submittedName>
</protein>